<protein>
    <submittedName>
        <fullName evidence="9">MFS transporter</fullName>
    </submittedName>
</protein>
<dbReference type="Pfam" id="PF07690">
    <property type="entry name" value="MFS_1"/>
    <property type="match status" value="1"/>
</dbReference>
<dbReference type="Gene3D" id="1.20.1250.20">
    <property type="entry name" value="MFS general substrate transporter like domains"/>
    <property type="match status" value="2"/>
</dbReference>
<gene>
    <name evidence="9" type="ORF">E1181_07395</name>
</gene>
<dbReference type="GO" id="GO:0022857">
    <property type="term" value="F:transmembrane transporter activity"/>
    <property type="evidence" value="ECO:0007669"/>
    <property type="project" value="InterPro"/>
</dbReference>
<keyword evidence="6 7" id="KW-0472">Membrane</keyword>
<feature type="transmembrane region" description="Helical" evidence="7">
    <location>
        <begin position="370"/>
        <end position="393"/>
    </location>
</feature>
<dbReference type="PROSITE" id="PS50850">
    <property type="entry name" value="MFS"/>
    <property type="match status" value="1"/>
</dbReference>
<dbReference type="CDD" id="cd17369">
    <property type="entry name" value="MFS_ShiA_like"/>
    <property type="match status" value="1"/>
</dbReference>
<dbReference type="PANTHER" id="PTHR43045:SF1">
    <property type="entry name" value="SHIKIMATE TRANSPORTER"/>
    <property type="match status" value="1"/>
</dbReference>
<evidence type="ECO:0000256" key="5">
    <source>
        <dbReference type="ARBA" id="ARBA00022989"/>
    </source>
</evidence>
<keyword evidence="10" id="KW-1185">Reference proteome</keyword>
<dbReference type="Pfam" id="PF00083">
    <property type="entry name" value="Sugar_tr"/>
    <property type="match status" value="1"/>
</dbReference>
<feature type="transmembrane region" description="Helical" evidence="7">
    <location>
        <begin position="185"/>
        <end position="204"/>
    </location>
</feature>
<keyword evidence="5 7" id="KW-1133">Transmembrane helix</keyword>
<dbReference type="PANTHER" id="PTHR43045">
    <property type="entry name" value="SHIKIMATE TRANSPORTER"/>
    <property type="match status" value="1"/>
</dbReference>
<feature type="transmembrane region" description="Helical" evidence="7">
    <location>
        <begin position="150"/>
        <end position="173"/>
    </location>
</feature>
<feature type="transmembrane region" description="Helical" evidence="7">
    <location>
        <begin position="399"/>
        <end position="420"/>
    </location>
</feature>
<dbReference type="InterPro" id="IPR011701">
    <property type="entry name" value="MFS"/>
</dbReference>
<evidence type="ECO:0000313" key="10">
    <source>
        <dbReference type="Proteomes" id="UP000295674"/>
    </source>
</evidence>
<feature type="transmembrane region" description="Helical" evidence="7">
    <location>
        <begin position="305"/>
        <end position="324"/>
    </location>
</feature>
<feature type="transmembrane region" description="Helical" evidence="7">
    <location>
        <begin position="274"/>
        <end position="296"/>
    </location>
</feature>
<evidence type="ECO:0000256" key="7">
    <source>
        <dbReference type="SAM" id="Phobius"/>
    </source>
</evidence>
<dbReference type="EMBL" id="SMKS01000007">
    <property type="protein sequence ID" value="TDD08365.1"/>
    <property type="molecule type" value="Genomic_DNA"/>
</dbReference>
<evidence type="ECO:0000256" key="3">
    <source>
        <dbReference type="ARBA" id="ARBA00022475"/>
    </source>
</evidence>
<evidence type="ECO:0000259" key="8">
    <source>
        <dbReference type="PROSITE" id="PS50850"/>
    </source>
</evidence>
<evidence type="ECO:0000313" key="9">
    <source>
        <dbReference type="EMBL" id="TDD08365.1"/>
    </source>
</evidence>
<proteinExistence type="predicted"/>
<accession>A0A4R4W0F4</accession>
<keyword evidence="4 7" id="KW-0812">Transmembrane</keyword>
<feature type="domain" description="Major facilitator superfamily (MFS) profile" evidence="8">
    <location>
        <begin position="12"/>
        <end position="424"/>
    </location>
</feature>
<dbReference type="InterPro" id="IPR020846">
    <property type="entry name" value="MFS_dom"/>
</dbReference>
<evidence type="ECO:0000256" key="6">
    <source>
        <dbReference type="ARBA" id="ARBA00023136"/>
    </source>
</evidence>
<dbReference type="PROSITE" id="PS00217">
    <property type="entry name" value="SUGAR_TRANSPORT_2"/>
    <property type="match status" value="1"/>
</dbReference>
<dbReference type="GO" id="GO:0005886">
    <property type="term" value="C:plasma membrane"/>
    <property type="evidence" value="ECO:0007669"/>
    <property type="project" value="UniProtKB-SubCell"/>
</dbReference>
<comment type="subcellular location">
    <subcellularLocation>
        <location evidence="1">Cell membrane</location>
        <topology evidence="1">Multi-pass membrane protein</topology>
    </subcellularLocation>
</comment>
<dbReference type="InterPro" id="IPR036259">
    <property type="entry name" value="MFS_trans_sf"/>
</dbReference>
<evidence type="ECO:0000256" key="1">
    <source>
        <dbReference type="ARBA" id="ARBA00004651"/>
    </source>
</evidence>
<evidence type="ECO:0000256" key="4">
    <source>
        <dbReference type="ARBA" id="ARBA00022692"/>
    </source>
</evidence>
<evidence type="ECO:0000256" key="2">
    <source>
        <dbReference type="ARBA" id="ARBA00022448"/>
    </source>
</evidence>
<comment type="caution">
    <text evidence="9">The sequence shown here is derived from an EMBL/GenBank/DDBJ whole genome shotgun (WGS) entry which is preliminary data.</text>
</comment>
<feature type="transmembrane region" description="Helical" evidence="7">
    <location>
        <begin position="85"/>
        <end position="107"/>
    </location>
</feature>
<dbReference type="InterPro" id="IPR005829">
    <property type="entry name" value="Sugar_transporter_CS"/>
</dbReference>
<keyword evidence="3" id="KW-1003">Cell membrane</keyword>
<reference evidence="9 10" key="1">
    <citation type="submission" date="2019-03" db="EMBL/GenBank/DDBJ databases">
        <title>Draft genome sequences of novel Actinobacteria.</title>
        <authorList>
            <person name="Sahin N."/>
            <person name="Ay H."/>
            <person name="Saygin H."/>
        </authorList>
    </citation>
    <scope>NUCLEOTIDE SEQUENCE [LARGE SCALE GENOMIC DNA]</scope>
    <source>
        <strain evidence="9 10">16K309</strain>
    </source>
</reference>
<dbReference type="RefSeq" id="WP_132673194.1">
    <property type="nucleotide sequence ID" value="NZ_SMKS01000007.1"/>
</dbReference>
<keyword evidence="2" id="KW-0813">Transport</keyword>
<dbReference type="AlphaFoldDB" id="A0A4R4W0F4"/>
<sequence length="437" mass="45786">MNSALRDPATKAGIGGFVGTTIEWYDFYLYGTATALVFDRMFFPDISPTAGTLAAFATFAAGFGARPIGALVAGHLGDRVGRKPILVSSLLLMGIATLAIGLLPTYVQVGLAAPALLVTVRLLQGLAAGAEWGGAALLAVEHATPGKRGFYGSLVQVGSPAGMLLASGGFATVRWLIGNDSFDAWGWRLPFLASIVLIAVGLVIRMKLDDGLVFTEVRERDELARWPLLEVARTQQKNLWLTAGMRLSQNGGYTIYTTFGLTYIAQHFGTHNDVGLTAILVSSALGLISTPAWAVLSDRVGRRPLYLFGAIGGGLFLPAYFLAVGSGSPVLVVLAVVVGINVFQDAMYGPQAAWFSELFGTRVRYSGASIGYQFGSVVSGGLAPLIAASLLIAGGGQPWLIVAFYAVLSAITAVSAYLAAETHRLPTLSGRPIAVTA</sequence>
<dbReference type="InterPro" id="IPR005828">
    <property type="entry name" value="MFS_sugar_transport-like"/>
</dbReference>
<dbReference type="SUPFAM" id="SSF103473">
    <property type="entry name" value="MFS general substrate transporter"/>
    <property type="match status" value="1"/>
</dbReference>
<organism evidence="9 10">
    <name type="scientific">Saccharopolyspora terrae</name>
    <dbReference type="NCBI Taxonomy" id="2530384"/>
    <lineage>
        <taxon>Bacteria</taxon>
        <taxon>Bacillati</taxon>
        <taxon>Actinomycetota</taxon>
        <taxon>Actinomycetes</taxon>
        <taxon>Pseudonocardiales</taxon>
        <taxon>Pseudonocardiaceae</taxon>
        <taxon>Saccharopolyspora</taxon>
    </lineage>
</organism>
<dbReference type="Proteomes" id="UP000295674">
    <property type="component" value="Unassembled WGS sequence"/>
</dbReference>
<name>A0A4R4W0F4_9PSEU</name>
<dbReference type="OrthoDB" id="8953821at2"/>
<feature type="transmembrane region" description="Helical" evidence="7">
    <location>
        <begin position="50"/>
        <end position="73"/>
    </location>
</feature>